<dbReference type="EMBL" id="MU855370">
    <property type="protein sequence ID" value="KAK3905121.1"/>
    <property type="molecule type" value="Genomic_DNA"/>
</dbReference>
<evidence type="ECO:0000256" key="8">
    <source>
        <dbReference type="ARBA" id="ARBA00046432"/>
    </source>
</evidence>
<evidence type="ECO:0000313" key="12">
    <source>
        <dbReference type="Proteomes" id="UP001303889"/>
    </source>
</evidence>
<dbReference type="SUPFAM" id="SSF100950">
    <property type="entry name" value="NagB/RpiA/CoA transferase-like"/>
    <property type="match status" value="1"/>
</dbReference>
<evidence type="ECO:0000256" key="6">
    <source>
        <dbReference type="ARBA" id="ARBA00044122"/>
    </source>
</evidence>
<comment type="subunit">
    <text evidence="8">Component of the translation initiation factor 2B (eIF2B) complex which is a heterodecamer of two sets of five different subunits: alpha, beta, gamma, delta and epsilon. Subunits alpha, beta and delta comprise a regulatory subcomplex and subunits epsilon and gamma comprise a catalytic subcomplex. Within the complex, the hexameric regulatory complex resides at the center, with the two heterodimeric catalytic subcomplexes bound on opposite sides.</text>
</comment>
<evidence type="ECO:0000256" key="3">
    <source>
        <dbReference type="ARBA" id="ARBA00022490"/>
    </source>
</evidence>
<protein>
    <recommendedName>
        <fullName evidence="6">Translation initiation factor eIF2B subunit beta</fullName>
    </recommendedName>
    <alternativeName>
        <fullName evidence="7">eIF2B GDP-GTP exchange factor subunit beta</fullName>
    </alternativeName>
</protein>
<comment type="caution">
    <text evidence="11">The sequence shown here is derived from an EMBL/GenBank/DDBJ whole genome shotgun (WGS) entry which is preliminary data.</text>
</comment>
<keyword evidence="12" id="KW-1185">Reference proteome</keyword>
<dbReference type="Pfam" id="PF01008">
    <property type="entry name" value="IF-2B"/>
    <property type="match status" value="1"/>
</dbReference>
<keyword evidence="3" id="KW-0963">Cytoplasm</keyword>
<dbReference type="GO" id="GO:0005085">
    <property type="term" value="F:guanyl-nucleotide exchange factor activity"/>
    <property type="evidence" value="ECO:0007669"/>
    <property type="project" value="TreeGrafter"/>
</dbReference>
<proteinExistence type="inferred from homology"/>
<evidence type="ECO:0000256" key="7">
    <source>
        <dbReference type="ARBA" id="ARBA00044228"/>
    </source>
</evidence>
<evidence type="ECO:0000256" key="4">
    <source>
        <dbReference type="ARBA" id="ARBA00022540"/>
    </source>
</evidence>
<keyword evidence="5" id="KW-0648">Protein biosynthesis</keyword>
<evidence type="ECO:0000256" key="2">
    <source>
        <dbReference type="ARBA" id="ARBA00007251"/>
    </source>
</evidence>
<dbReference type="InterPro" id="IPR000649">
    <property type="entry name" value="IF-2B-related"/>
</dbReference>
<feature type="region of interest" description="Disordered" evidence="10">
    <location>
        <begin position="106"/>
        <end position="138"/>
    </location>
</feature>
<dbReference type="InterPro" id="IPR042529">
    <property type="entry name" value="IF_2B-like_C"/>
</dbReference>
<evidence type="ECO:0000256" key="10">
    <source>
        <dbReference type="SAM" id="MobiDB-lite"/>
    </source>
</evidence>
<evidence type="ECO:0000256" key="5">
    <source>
        <dbReference type="ARBA" id="ARBA00022917"/>
    </source>
</evidence>
<evidence type="ECO:0000313" key="11">
    <source>
        <dbReference type="EMBL" id="KAK3905121.1"/>
    </source>
</evidence>
<dbReference type="InterPro" id="IPR051855">
    <property type="entry name" value="eIF2B_beta_subunit"/>
</dbReference>
<accession>A0AAN6RWW5</accession>
<dbReference type="GO" id="GO:0003743">
    <property type="term" value="F:translation initiation factor activity"/>
    <property type="evidence" value="ECO:0007669"/>
    <property type="project" value="UniProtKB-KW"/>
</dbReference>
<gene>
    <name evidence="11" type="ORF">C8A05DRAFT_13050</name>
</gene>
<comment type="subcellular location">
    <subcellularLocation>
        <location evidence="1">Cytoplasm</location>
        <location evidence="1">Cytosol</location>
    </subcellularLocation>
</comment>
<sequence>MAPSQTSHVPTLDSLIKAFDSQSLEASVESLIFLLKRRQVKGDECAKATAHILCQVVTKSTWHDVDQLISRVQITGSRLARAAPMEPVIGNIVRRVLGLIRDEASEDRNADDGGSDAGSDIQALPASANLPQKPHPLPFRPPPSVAAAGLQVSKSMFNLLSVADTSDSLMTGASTPMSQAQPTSMHALRSEVKDGIDEILDEINQADDQIAGFAEIQIHPGDYVLAYQPTKTVERFLVKAASKRRFTVIFAGLDSPAPGSAEPPYAALRKRLNAAGVETINLASNGLMAYIPRVNKVIFGAKAVYQNGGLLVNSGCCIAALAAHEYLKPVIVLSPVYKFCPEDPSDEVLRGELGNPSSYVSYANGPAVEALDIESTITEYIPPELIDVYLTNLGPQTQHHLASILADHYKTEDINFAVHLAEP</sequence>
<dbReference type="Proteomes" id="UP001303889">
    <property type="component" value="Unassembled WGS sequence"/>
</dbReference>
<comment type="similarity">
    <text evidence="2 9">Belongs to the eIF-2B alpha/beta/delta subunits family.</text>
</comment>
<organism evidence="11 12">
    <name type="scientific">Staphylotrichum tortipilum</name>
    <dbReference type="NCBI Taxonomy" id="2831512"/>
    <lineage>
        <taxon>Eukaryota</taxon>
        <taxon>Fungi</taxon>
        <taxon>Dikarya</taxon>
        <taxon>Ascomycota</taxon>
        <taxon>Pezizomycotina</taxon>
        <taxon>Sordariomycetes</taxon>
        <taxon>Sordariomycetidae</taxon>
        <taxon>Sordariales</taxon>
        <taxon>Chaetomiaceae</taxon>
        <taxon>Staphylotrichum</taxon>
    </lineage>
</organism>
<reference evidence="11" key="1">
    <citation type="journal article" date="2023" name="Mol. Phylogenet. Evol.">
        <title>Genome-scale phylogeny and comparative genomics of the fungal order Sordariales.</title>
        <authorList>
            <person name="Hensen N."/>
            <person name="Bonometti L."/>
            <person name="Westerberg I."/>
            <person name="Brannstrom I.O."/>
            <person name="Guillou S."/>
            <person name="Cros-Aarteil S."/>
            <person name="Calhoun S."/>
            <person name="Haridas S."/>
            <person name="Kuo A."/>
            <person name="Mondo S."/>
            <person name="Pangilinan J."/>
            <person name="Riley R."/>
            <person name="LaButti K."/>
            <person name="Andreopoulos B."/>
            <person name="Lipzen A."/>
            <person name="Chen C."/>
            <person name="Yan M."/>
            <person name="Daum C."/>
            <person name="Ng V."/>
            <person name="Clum A."/>
            <person name="Steindorff A."/>
            <person name="Ohm R.A."/>
            <person name="Martin F."/>
            <person name="Silar P."/>
            <person name="Natvig D.O."/>
            <person name="Lalanne C."/>
            <person name="Gautier V."/>
            <person name="Ament-Velasquez S.L."/>
            <person name="Kruys A."/>
            <person name="Hutchinson M.I."/>
            <person name="Powell A.J."/>
            <person name="Barry K."/>
            <person name="Miller A.N."/>
            <person name="Grigoriev I.V."/>
            <person name="Debuchy R."/>
            <person name="Gladieux P."/>
            <person name="Hiltunen Thoren M."/>
            <person name="Johannesson H."/>
        </authorList>
    </citation>
    <scope>NUCLEOTIDE SEQUENCE</scope>
    <source>
        <strain evidence="11">CBS 103.79</strain>
    </source>
</reference>
<keyword evidence="4" id="KW-0396">Initiation factor</keyword>
<dbReference type="GO" id="GO:0005829">
    <property type="term" value="C:cytosol"/>
    <property type="evidence" value="ECO:0007669"/>
    <property type="project" value="UniProtKB-SubCell"/>
</dbReference>
<dbReference type="PANTHER" id="PTHR45859">
    <property type="entry name" value="TRANSLATION INITIATION FACTOR EIF-2B SUBUNIT BETA"/>
    <property type="match status" value="1"/>
</dbReference>
<dbReference type="GO" id="GO:0005851">
    <property type="term" value="C:eukaryotic translation initiation factor 2B complex"/>
    <property type="evidence" value="ECO:0007669"/>
    <property type="project" value="TreeGrafter"/>
</dbReference>
<evidence type="ECO:0000256" key="1">
    <source>
        <dbReference type="ARBA" id="ARBA00004514"/>
    </source>
</evidence>
<dbReference type="Gene3D" id="3.40.50.10470">
    <property type="entry name" value="Translation initiation factor eif-2b, domain 2"/>
    <property type="match status" value="1"/>
</dbReference>
<reference evidence="11" key="2">
    <citation type="submission" date="2023-05" db="EMBL/GenBank/DDBJ databases">
        <authorList>
            <consortium name="Lawrence Berkeley National Laboratory"/>
            <person name="Steindorff A."/>
            <person name="Hensen N."/>
            <person name="Bonometti L."/>
            <person name="Westerberg I."/>
            <person name="Brannstrom I.O."/>
            <person name="Guillou S."/>
            <person name="Cros-Aarteil S."/>
            <person name="Calhoun S."/>
            <person name="Haridas S."/>
            <person name="Kuo A."/>
            <person name="Mondo S."/>
            <person name="Pangilinan J."/>
            <person name="Riley R."/>
            <person name="Labutti K."/>
            <person name="Andreopoulos B."/>
            <person name="Lipzen A."/>
            <person name="Chen C."/>
            <person name="Yanf M."/>
            <person name="Daum C."/>
            <person name="Ng V."/>
            <person name="Clum A."/>
            <person name="Ohm R."/>
            <person name="Martin F."/>
            <person name="Silar P."/>
            <person name="Natvig D."/>
            <person name="Lalanne C."/>
            <person name="Gautier V."/>
            <person name="Ament-Velasquez S.L."/>
            <person name="Kruys A."/>
            <person name="Hutchinson M.I."/>
            <person name="Powell A.J."/>
            <person name="Barry K."/>
            <person name="Miller A.N."/>
            <person name="Grigoriev I.V."/>
            <person name="Debuchy R."/>
            <person name="Gladieux P."/>
            <person name="Thoren M.H."/>
            <person name="Johannesson H."/>
        </authorList>
    </citation>
    <scope>NUCLEOTIDE SEQUENCE</scope>
    <source>
        <strain evidence="11">CBS 103.79</strain>
    </source>
</reference>
<dbReference type="PANTHER" id="PTHR45859:SF1">
    <property type="entry name" value="TRANSLATION INITIATION FACTOR EIF-2B SUBUNIT BETA"/>
    <property type="match status" value="1"/>
</dbReference>
<dbReference type="AlphaFoldDB" id="A0AAN6RWW5"/>
<name>A0AAN6RWW5_9PEZI</name>
<evidence type="ECO:0000256" key="9">
    <source>
        <dbReference type="RuleBase" id="RU003814"/>
    </source>
</evidence>
<dbReference type="InterPro" id="IPR037171">
    <property type="entry name" value="NagB/RpiA_transferase-like"/>
</dbReference>